<reference evidence="9 10" key="1">
    <citation type="journal article" date="2017" name="Mol. Biol. Evol.">
        <title>The 4-celled Tetrabaena socialis nuclear genome reveals the essential components for genetic control of cell number at the origin of multicellularity in the volvocine lineage.</title>
        <authorList>
            <person name="Featherston J."/>
            <person name="Arakaki Y."/>
            <person name="Hanschen E.R."/>
            <person name="Ferris P.J."/>
            <person name="Michod R.E."/>
            <person name="Olson B.J.S.C."/>
            <person name="Nozaki H."/>
            <person name="Durand P.M."/>
        </authorList>
    </citation>
    <scope>NUCLEOTIDE SEQUENCE [LARGE SCALE GENOMIC DNA]</scope>
    <source>
        <strain evidence="9 10">NIES-571</strain>
    </source>
</reference>
<keyword evidence="10" id="KW-1185">Reference proteome</keyword>
<dbReference type="FunFam" id="1.10.472.10:FF:000001">
    <property type="entry name" value="G2/mitotic-specific cyclin"/>
    <property type="match status" value="1"/>
</dbReference>
<feature type="region of interest" description="Disordered" evidence="6">
    <location>
        <begin position="28"/>
        <end position="62"/>
    </location>
</feature>
<dbReference type="InterPro" id="IPR013763">
    <property type="entry name" value="Cyclin-like_dom"/>
</dbReference>
<dbReference type="PIRSF" id="PIRSF001771">
    <property type="entry name" value="Cyclin_A_B_D_E"/>
    <property type="match status" value="1"/>
</dbReference>
<organism evidence="9 10">
    <name type="scientific">Tetrabaena socialis</name>
    <dbReference type="NCBI Taxonomy" id="47790"/>
    <lineage>
        <taxon>Eukaryota</taxon>
        <taxon>Viridiplantae</taxon>
        <taxon>Chlorophyta</taxon>
        <taxon>core chlorophytes</taxon>
        <taxon>Chlorophyceae</taxon>
        <taxon>CS clade</taxon>
        <taxon>Chlamydomonadales</taxon>
        <taxon>Tetrabaenaceae</taxon>
        <taxon>Tetrabaena</taxon>
    </lineage>
</organism>
<dbReference type="EMBL" id="PGGS01000809">
    <property type="protein sequence ID" value="PNH01717.1"/>
    <property type="molecule type" value="Genomic_DNA"/>
</dbReference>
<dbReference type="InterPro" id="IPR039361">
    <property type="entry name" value="Cyclin"/>
</dbReference>
<dbReference type="AlphaFoldDB" id="A0A2J7ZN85"/>
<feature type="region of interest" description="Disordered" evidence="6">
    <location>
        <begin position="84"/>
        <end position="131"/>
    </location>
</feature>
<dbReference type="InterPro" id="IPR048258">
    <property type="entry name" value="Cyclins_cyclin-box"/>
</dbReference>
<dbReference type="Gene3D" id="1.10.472.10">
    <property type="entry name" value="Cyclin-like"/>
    <property type="match status" value="2"/>
</dbReference>
<keyword evidence="4" id="KW-0131">Cell cycle</keyword>
<sequence length="431" mass="47397">MALRAPVQQPELENGLVANHAAKAAVGAGKTGATLQAQNKRRALGELTNQQPTGAGTKPVLGKEKATAAAASVADVGVKTRAAARKADGGVKDAPLHPGAALRPAQLVPRTRAQQAAQSQRVQGPSMSSLLSQRSEAFVGNQSVRAPPPSPLPDIDSGDKLNTLMAPDYVNDIYFFYKRVEAKYKVPADYMTRQQTDINDKMRAILMDWLVEVHLKFKLMPETLFLTVNLIDRFLTEKQVTRKNLQLVGVTSMLIASKYEEIWAPEVRDFVYISDRAYTKEQILGMEKVMLNTLKFHLTLPTTYNFLARDLKAANMHFDKDVTMLASYLIELAQVDAGMLKHNYSLIAVAALHVSMASYDRPDMFPRALEKHCGYSLDEVLPVANALAELMLKAPTSSLTAVWKKYSSAKYNEAAKRAPPAHLLPQQQLAA</sequence>
<evidence type="ECO:0000256" key="3">
    <source>
        <dbReference type="ARBA" id="ARBA00023127"/>
    </source>
</evidence>
<proteinExistence type="inferred from homology"/>
<comment type="caution">
    <text evidence="9">The sequence shown here is derived from an EMBL/GenBank/DDBJ whole genome shotgun (WGS) entry which is preliminary data.</text>
</comment>
<dbReference type="OrthoDB" id="5590282at2759"/>
<dbReference type="SMART" id="SM00385">
    <property type="entry name" value="CYCLIN"/>
    <property type="match status" value="2"/>
</dbReference>
<dbReference type="InterPro" id="IPR006671">
    <property type="entry name" value="Cyclin_N"/>
</dbReference>
<feature type="domain" description="Cyclin C-terminal" evidence="8">
    <location>
        <begin position="301"/>
        <end position="420"/>
    </location>
</feature>
<evidence type="ECO:0000259" key="8">
    <source>
        <dbReference type="SMART" id="SM01332"/>
    </source>
</evidence>
<evidence type="ECO:0000256" key="4">
    <source>
        <dbReference type="ARBA" id="ARBA00023306"/>
    </source>
</evidence>
<dbReference type="CDD" id="cd20567">
    <property type="entry name" value="CYCLIN_AtCycB-like_rpt1"/>
    <property type="match status" value="1"/>
</dbReference>
<feature type="domain" description="Cyclin-like" evidence="7">
    <location>
        <begin position="208"/>
        <end position="292"/>
    </location>
</feature>
<keyword evidence="2" id="KW-0132">Cell division</keyword>
<dbReference type="InterPro" id="IPR036915">
    <property type="entry name" value="Cyclin-like_sf"/>
</dbReference>
<dbReference type="InterPro" id="IPR004367">
    <property type="entry name" value="Cyclin_C-dom"/>
</dbReference>
<dbReference type="Pfam" id="PF02984">
    <property type="entry name" value="Cyclin_C"/>
    <property type="match status" value="1"/>
</dbReference>
<dbReference type="GO" id="GO:0044772">
    <property type="term" value="P:mitotic cell cycle phase transition"/>
    <property type="evidence" value="ECO:0007669"/>
    <property type="project" value="InterPro"/>
</dbReference>
<dbReference type="GO" id="GO:0051301">
    <property type="term" value="P:cell division"/>
    <property type="evidence" value="ECO:0007669"/>
    <property type="project" value="UniProtKB-KW"/>
</dbReference>
<accession>A0A2J7ZN85</accession>
<dbReference type="Pfam" id="PF00134">
    <property type="entry name" value="Cyclin_N"/>
    <property type="match status" value="1"/>
</dbReference>
<dbReference type="PANTHER" id="PTHR10177">
    <property type="entry name" value="CYCLINS"/>
    <property type="match status" value="1"/>
</dbReference>
<evidence type="ECO:0000256" key="2">
    <source>
        <dbReference type="ARBA" id="ARBA00022618"/>
    </source>
</evidence>
<dbReference type="Proteomes" id="UP000236333">
    <property type="component" value="Unassembled WGS sequence"/>
</dbReference>
<keyword evidence="3 5" id="KW-0195">Cyclin</keyword>
<comment type="similarity">
    <text evidence="1">Belongs to the cyclin family. Cyclin AB subfamily.</text>
</comment>
<evidence type="ECO:0000256" key="5">
    <source>
        <dbReference type="RuleBase" id="RU000383"/>
    </source>
</evidence>
<gene>
    <name evidence="9" type="ORF">TSOC_012370</name>
</gene>
<dbReference type="InterPro" id="IPR046965">
    <property type="entry name" value="Cyclin_A/B-like"/>
</dbReference>
<evidence type="ECO:0000313" key="9">
    <source>
        <dbReference type="EMBL" id="PNH01717.1"/>
    </source>
</evidence>
<dbReference type="SUPFAM" id="SSF47954">
    <property type="entry name" value="Cyclin-like"/>
    <property type="match status" value="2"/>
</dbReference>
<dbReference type="GO" id="GO:0016538">
    <property type="term" value="F:cyclin-dependent protein serine/threonine kinase regulator activity"/>
    <property type="evidence" value="ECO:0007669"/>
    <property type="project" value="InterPro"/>
</dbReference>
<name>A0A2J7ZN85_9CHLO</name>
<evidence type="ECO:0000313" key="10">
    <source>
        <dbReference type="Proteomes" id="UP000236333"/>
    </source>
</evidence>
<feature type="compositionally biased region" description="Basic and acidic residues" evidence="6">
    <location>
        <begin position="85"/>
        <end position="95"/>
    </location>
</feature>
<dbReference type="SMART" id="SM01332">
    <property type="entry name" value="Cyclin_C"/>
    <property type="match status" value="1"/>
</dbReference>
<evidence type="ECO:0000256" key="6">
    <source>
        <dbReference type="SAM" id="MobiDB-lite"/>
    </source>
</evidence>
<protein>
    <submittedName>
        <fullName evidence="9">Cyclin-B2-1</fullName>
    </submittedName>
</protein>
<feature type="compositionally biased region" description="Low complexity" evidence="6">
    <location>
        <begin position="110"/>
        <end position="123"/>
    </location>
</feature>
<dbReference type="PROSITE" id="PS00292">
    <property type="entry name" value="CYCLINS"/>
    <property type="match status" value="1"/>
</dbReference>
<evidence type="ECO:0000256" key="1">
    <source>
        <dbReference type="ARBA" id="ARBA00006955"/>
    </source>
</evidence>
<feature type="domain" description="Cyclin-like" evidence="7">
    <location>
        <begin position="305"/>
        <end position="389"/>
    </location>
</feature>
<evidence type="ECO:0000259" key="7">
    <source>
        <dbReference type="SMART" id="SM00385"/>
    </source>
</evidence>